<reference evidence="8" key="2">
    <citation type="submission" date="2025-08" db="UniProtKB">
        <authorList>
            <consortium name="Ensembl"/>
        </authorList>
    </citation>
    <scope>IDENTIFICATION</scope>
</reference>
<protein>
    <recommendedName>
        <fullName evidence="2">ubiquitinyl hydrolase 1</fullName>
        <ecNumber evidence="2">3.4.19.12</ecNumber>
    </recommendedName>
</protein>
<keyword evidence="6" id="KW-0788">Thiol protease</keyword>
<dbReference type="GO" id="GO:2000780">
    <property type="term" value="P:negative regulation of double-strand break repair"/>
    <property type="evidence" value="ECO:0007669"/>
    <property type="project" value="TreeGrafter"/>
</dbReference>
<evidence type="ECO:0000259" key="7">
    <source>
        <dbReference type="PROSITE" id="PS50802"/>
    </source>
</evidence>
<dbReference type="GO" id="GO:0005634">
    <property type="term" value="C:nucleus"/>
    <property type="evidence" value="ECO:0007669"/>
    <property type="project" value="TreeGrafter"/>
</dbReference>
<dbReference type="SUPFAM" id="SSF54001">
    <property type="entry name" value="Cysteine proteinases"/>
    <property type="match status" value="1"/>
</dbReference>
<dbReference type="PROSITE" id="PS50802">
    <property type="entry name" value="OTU"/>
    <property type="match status" value="1"/>
</dbReference>
<dbReference type="Gene3D" id="3.30.200.60">
    <property type="entry name" value="Peptidase C65 Otubain, subdomain 1"/>
    <property type="match status" value="1"/>
</dbReference>
<evidence type="ECO:0000256" key="4">
    <source>
        <dbReference type="ARBA" id="ARBA00022786"/>
    </source>
</evidence>
<dbReference type="PANTHER" id="PTHR12931">
    <property type="entry name" value="UBIQUITIN THIOLESTERASE PROTEIN OTUB"/>
    <property type="match status" value="1"/>
</dbReference>
<dbReference type="InterPro" id="IPR042467">
    <property type="entry name" value="Peptidase_C65_otubain_sub2"/>
</dbReference>
<dbReference type="HOGENOM" id="CLU_014832_3_2_1"/>
<evidence type="ECO:0000256" key="1">
    <source>
        <dbReference type="ARBA" id="ARBA00000707"/>
    </source>
</evidence>
<dbReference type="InterPro" id="IPR019400">
    <property type="entry name" value="Peptidase_C65_otubain"/>
</dbReference>
<evidence type="ECO:0000256" key="3">
    <source>
        <dbReference type="ARBA" id="ARBA00022670"/>
    </source>
</evidence>
<proteinExistence type="predicted"/>
<dbReference type="InParanoid" id="H3BXL5"/>
<feature type="domain" description="OTU" evidence="7">
    <location>
        <begin position="36"/>
        <end position="225"/>
    </location>
</feature>
<dbReference type="Pfam" id="PF10275">
    <property type="entry name" value="Peptidase_C65"/>
    <property type="match status" value="1"/>
</dbReference>
<evidence type="ECO:0000256" key="2">
    <source>
        <dbReference type="ARBA" id="ARBA00012759"/>
    </source>
</evidence>
<dbReference type="Ensembl" id="ENSTNIT00000004208.1">
    <property type="protein sequence ID" value="ENSTNIP00000000728.1"/>
    <property type="gene ID" value="ENSTNIG00000001469.1"/>
</dbReference>
<evidence type="ECO:0000313" key="9">
    <source>
        <dbReference type="Proteomes" id="UP000007303"/>
    </source>
</evidence>
<dbReference type="AlphaFoldDB" id="H3BXL5"/>
<dbReference type="GO" id="GO:0006508">
    <property type="term" value="P:proteolysis"/>
    <property type="evidence" value="ECO:0007669"/>
    <property type="project" value="UniProtKB-KW"/>
</dbReference>
<dbReference type="OMA" id="KVYCRQE"/>
<dbReference type="InterPro" id="IPR038765">
    <property type="entry name" value="Papain-like_cys_pep_sf"/>
</dbReference>
<dbReference type="InterPro" id="IPR042468">
    <property type="entry name" value="Peptidase_C65_otubain_sub1"/>
</dbReference>
<accession>H3BXL5</accession>
<dbReference type="Proteomes" id="UP000007303">
    <property type="component" value="Unassembled WGS sequence"/>
</dbReference>
<keyword evidence="5" id="KW-0378">Hydrolase</keyword>
<dbReference type="PANTHER" id="PTHR12931:SF32">
    <property type="entry name" value="UBIQUITIN THIOESTERASE"/>
    <property type="match status" value="1"/>
</dbReference>
<dbReference type="GO" id="GO:0071108">
    <property type="term" value="P:protein K48-linked deubiquitination"/>
    <property type="evidence" value="ECO:0007669"/>
    <property type="project" value="TreeGrafter"/>
</dbReference>
<evidence type="ECO:0000313" key="8">
    <source>
        <dbReference type="Ensembl" id="ENSTNIP00000000728.1"/>
    </source>
</evidence>
<evidence type="ECO:0000256" key="5">
    <source>
        <dbReference type="ARBA" id="ARBA00022801"/>
    </source>
</evidence>
<dbReference type="STRING" id="99883.ENSTNIP00000000728"/>
<sequence>QMEAFVLVSCKKDISTLFPEEAPSSKEKQEISSQFSHVRTICGDGNCLYRAVFFAYLESMIHNDMALAGFKTKTVNMGSEFFIAGLEEDYFIHHLDTVVELVDSCQSLREEALLRLFNQPEFSDSVVQYLRLLASVHLQNNADFFCNFVEAPNLQLYCQHEVERMAREGGHVEIIALTQALDMSIHIVNMNVQQEHLVHHVIPEGGEPSLHLLYQSAHYNILYPRPKA</sequence>
<dbReference type="GO" id="GO:0004843">
    <property type="term" value="F:cysteine-type deubiquitinase activity"/>
    <property type="evidence" value="ECO:0007669"/>
    <property type="project" value="UniProtKB-EC"/>
</dbReference>
<evidence type="ECO:0000256" key="6">
    <source>
        <dbReference type="ARBA" id="ARBA00022807"/>
    </source>
</evidence>
<dbReference type="EC" id="3.4.19.12" evidence="2"/>
<dbReference type="InterPro" id="IPR003323">
    <property type="entry name" value="OTU_dom"/>
</dbReference>
<keyword evidence="4" id="KW-0833">Ubl conjugation pathway</keyword>
<dbReference type="FunCoup" id="H3BXL5">
    <property type="interactions" value="2158"/>
</dbReference>
<keyword evidence="3" id="KW-0645">Protease</keyword>
<organism evidence="8 9">
    <name type="scientific">Tetraodon nigroviridis</name>
    <name type="common">Spotted green pufferfish</name>
    <name type="synonym">Chelonodon nigroviridis</name>
    <dbReference type="NCBI Taxonomy" id="99883"/>
    <lineage>
        <taxon>Eukaryota</taxon>
        <taxon>Metazoa</taxon>
        <taxon>Chordata</taxon>
        <taxon>Craniata</taxon>
        <taxon>Vertebrata</taxon>
        <taxon>Euteleostomi</taxon>
        <taxon>Actinopterygii</taxon>
        <taxon>Neopterygii</taxon>
        <taxon>Teleostei</taxon>
        <taxon>Neoteleostei</taxon>
        <taxon>Acanthomorphata</taxon>
        <taxon>Eupercaria</taxon>
        <taxon>Tetraodontiformes</taxon>
        <taxon>Tetradontoidea</taxon>
        <taxon>Tetraodontidae</taxon>
        <taxon>Tetraodon</taxon>
    </lineage>
</organism>
<reference evidence="8" key="3">
    <citation type="submission" date="2025-09" db="UniProtKB">
        <authorList>
            <consortium name="Ensembl"/>
        </authorList>
    </citation>
    <scope>IDENTIFICATION</scope>
</reference>
<dbReference type="GO" id="GO:0043130">
    <property type="term" value="F:ubiquitin binding"/>
    <property type="evidence" value="ECO:0007669"/>
    <property type="project" value="TreeGrafter"/>
</dbReference>
<keyword evidence="9" id="KW-1185">Reference proteome</keyword>
<comment type="catalytic activity">
    <reaction evidence="1">
        <text>Thiol-dependent hydrolysis of ester, thioester, amide, peptide and isopeptide bonds formed by the C-terminal Gly of ubiquitin (a 76-residue protein attached to proteins as an intracellular targeting signal).</text>
        <dbReference type="EC" id="3.4.19.12"/>
    </reaction>
</comment>
<name>H3BXL5_TETNG</name>
<dbReference type="Gene3D" id="1.20.1300.20">
    <property type="entry name" value="Peptidase C65 Otubain, subdomain 2"/>
    <property type="match status" value="1"/>
</dbReference>
<reference evidence="9" key="1">
    <citation type="journal article" date="2004" name="Nature">
        <title>Genome duplication in the teleost fish Tetraodon nigroviridis reveals the early vertebrate proto-karyotype.</title>
        <authorList>
            <person name="Jaillon O."/>
            <person name="Aury J.-M."/>
            <person name="Brunet F."/>
            <person name="Petit J.-L."/>
            <person name="Stange-Thomann N."/>
            <person name="Mauceli E."/>
            <person name="Bouneau L."/>
            <person name="Fischer C."/>
            <person name="Ozouf-Costaz C."/>
            <person name="Bernot A."/>
            <person name="Nicaud S."/>
            <person name="Jaffe D."/>
            <person name="Fisher S."/>
            <person name="Lutfalla G."/>
            <person name="Dossat C."/>
            <person name="Segurens B."/>
            <person name="Dasilva C."/>
            <person name="Salanoubat M."/>
            <person name="Levy M."/>
            <person name="Boudet N."/>
            <person name="Castellano S."/>
            <person name="Anthouard V."/>
            <person name="Jubin C."/>
            <person name="Castelli V."/>
            <person name="Katinka M."/>
            <person name="Vacherie B."/>
            <person name="Biemont C."/>
            <person name="Skalli Z."/>
            <person name="Cattolico L."/>
            <person name="Poulain J."/>
            <person name="De Berardinis V."/>
            <person name="Cruaud C."/>
            <person name="Duprat S."/>
            <person name="Brottier P."/>
            <person name="Coutanceau J.-P."/>
            <person name="Gouzy J."/>
            <person name="Parra G."/>
            <person name="Lardier G."/>
            <person name="Chapple C."/>
            <person name="McKernan K.J."/>
            <person name="McEwan P."/>
            <person name="Bosak S."/>
            <person name="Kellis M."/>
            <person name="Volff J.-N."/>
            <person name="Guigo R."/>
            <person name="Zody M.C."/>
            <person name="Mesirov J."/>
            <person name="Lindblad-Toh K."/>
            <person name="Birren B."/>
            <person name="Nusbaum C."/>
            <person name="Kahn D."/>
            <person name="Robinson-Rechavi M."/>
            <person name="Laudet V."/>
            <person name="Schachter V."/>
            <person name="Quetier F."/>
            <person name="Saurin W."/>
            <person name="Scarpelli C."/>
            <person name="Wincker P."/>
            <person name="Lander E.S."/>
            <person name="Weissenbach J."/>
            <person name="Roest Crollius H."/>
        </authorList>
    </citation>
    <scope>NUCLEOTIDE SEQUENCE [LARGE SCALE GENOMIC DNA]</scope>
</reference>
<dbReference type="GeneTree" id="ENSGT00390000006979"/>